<feature type="binding site" evidence="6">
    <location>
        <position position="339"/>
    </location>
    <ligand>
        <name>S-adenosyl-L-methionine</name>
        <dbReference type="ChEBI" id="CHEBI:59789"/>
    </ligand>
</feature>
<dbReference type="InterPro" id="IPR012340">
    <property type="entry name" value="NA-bd_OB-fold"/>
</dbReference>
<dbReference type="SUPFAM" id="SSF53335">
    <property type="entry name" value="S-adenosyl-L-methionine-dependent methyltransferases"/>
    <property type="match status" value="1"/>
</dbReference>
<dbReference type="InterPro" id="IPR030390">
    <property type="entry name" value="MeTrfase_TrmA_AS"/>
</dbReference>
<dbReference type="CDD" id="cd02440">
    <property type="entry name" value="AdoMet_MTases"/>
    <property type="match status" value="1"/>
</dbReference>
<evidence type="ECO:0000256" key="5">
    <source>
        <dbReference type="ARBA" id="ARBA00023014"/>
    </source>
</evidence>
<dbReference type="FunFam" id="2.40.50.140:FF:000097">
    <property type="entry name" value="23S rRNA (uracil(1939)-C(5))-methyltransferase RlmD"/>
    <property type="match status" value="1"/>
</dbReference>
<evidence type="ECO:0000256" key="2">
    <source>
        <dbReference type="ARBA" id="ARBA00022603"/>
    </source>
</evidence>
<dbReference type="Pfam" id="PF05958">
    <property type="entry name" value="tRNA_U5-meth_tr"/>
    <property type="match status" value="1"/>
</dbReference>
<dbReference type="NCBIfam" id="TIGR00479">
    <property type="entry name" value="rumA"/>
    <property type="match status" value="1"/>
</dbReference>
<dbReference type="AlphaFoldDB" id="A0A934J458"/>
<keyword evidence="5" id="KW-0411">Iron-sulfur</keyword>
<evidence type="ECO:0000256" key="4">
    <source>
        <dbReference type="ARBA" id="ARBA00022691"/>
    </source>
</evidence>
<dbReference type="PANTHER" id="PTHR11061:SF30">
    <property type="entry name" value="TRNA (URACIL(54)-C(5))-METHYLTRANSFERASE"/>
    <property type="match status" value="1"/>
</dbReference>
<sequence>MSIPVQKNDVVVTDVIGLTHDGEGVGRVDGFTLFIQGALPGEQVRAKVLKVKKQYGYAKLLDTLKASPDRVDAPCAIYEQCGGCQLQHMSYEAQLRWKRQHVIDNLQRIGKLQIADGDADAGVPGVGQRGAGIIVHDTIGMDEPWRYRNKAQVPIGMGGAGQGTPDSLVGGFYARGSHRIIDMDECLIQHERNDDAVRKVKQIGRKLGVTAYDEESGRGLLRHVMVRSGFVSGEVMVVLITNGSRIPQVEKWIEGIREALPDVTSIVQNVNQKKTNVIFGEETKVLWGSEVIYDELDGIRFAISARSFYQVNPLQTVALYRNAVEYAGLSGTETVIDAYCGIGTISLFLARQAGRVYGVEIVPEAIEDAGRNAALNGITNAEFEAGPAEVVIPRWREEGIVADVIVVDPPRKGCDPALLDTILKMKPERVVYVSCNPSTLARDLRVLEDGGYRAVEVQPVDMFPWTVHIESVCLLVKN</sequence>
<reference evidence="9" key="1">
    <citation type="submission" date="2020-12" db="EMBL/GenBank/DDBJ databases">
        <authorList>
            <person name="Huq M.A."/>
        </authorList>
    </citation>
    <scope>NUCLEOTIDE SEQUENCE</scope>
    <source>
        <strain evidence="9">MAHUQ-46</strain>
    </source>
</reference>
<gene>
    <name evidence="9" type="primary">rlmD</name>
    <name evidence="9" type="ORF">JFN88_07665</name>
</gene>
<feature type="domain" description="TRAM" evidence="8">
    <location>
        <begin position="4"/>
        <end position="62"/>
    </location>
</feature>
<dbReference type="PROSITE" id="PS51687">
    <property type="entry name" value="SAM_MT_RNA_M5U"/>
    <property type="match status" value="1"/>
</dbReference>
<keyword evidence="1" id="KW-0479">Metal-binding</keyword>
<evidence type="ECO:0000313" key="10">
    <source>
        <dbReference type="Proteomes" id="UP000640274"/>
    </source>
</evidence>
<dbReference type="EC" id="2.1.1.190" evidence="9"/>
<dbReference type="InterPro" id="IPR029063">
    <property type="entry name" value="SAM-dependent_MTases_sf"/>
</dbReference>
<keyword evidence="3 6" id="KW-0808">Transferase</keyword>
<feature type="binding site" evidence="6">
    <location>
        <position position="408"/>
    </location>
    <ligand>
        <name>S-adenosyl-L-methionine</name>
        <dbReference type="ChEBI" id="CHEBI:59789"/>
    </ligand>
</feature>
<dbReference type="Gene3D" id="2.40.50.140">
    <property type="entry name" value="Nucleic acid-binding proteins"/>
    <property type="match status" value="1"/>
</dbReference>
<dbReference type="Proteomes" id="UP000640274">
    <property type="component" value="Unassembled WGS sequence"/>
</dbReference>
<feature type="binding site" evidence="6">
    <location>
        <position position="310"/>
    </location>
    <ligand>
        <name>S-adenosyl-L-methionine</name>
        <dbReference type="ChEBI" id="CHEBI:59789"/>
    </ligand>
</feature>
<dbReference type="GO" id="GO:0070475">
    <property type="term" value="P:rRNA base methylation"/>
    <property type="evidence" value="ECO:0007669"/>
    <property type="project" value="TreeGrafter"/>
</dbReference>
<comment type="caution">
    <text evidence="9">The sequence shown here is derived from an EMBL/GenBank/DDBJ whole genome shotgun (WGS) entry which is preliminary data.</text>
</comment>
<evidence type="ECO:0000313" key="9">
    <source>
        <dbReference type="EMBL" id="MBJ6361188.1"/>
    </source>
</evidence>
<dbReference type="RefSeq" id="WP_199018734.1">
    <property type="nucleotide sequence ID" value="NZ_JAELUP010000020.1"/>
</dbReference>
<dbReference type="InterPro" id="IPR010280">
    <property type="entry name" value="U5_MeTrfase_fam"/>
</dbReference>
<dbReference type="PROSITE" id="PS01230">
    <property type="entry name" value="TRMA_1"/>
    <property type="match status" value="1"/>
</dbReference>
<accession>A0A934J458</accession>
<dbReference type="FunFam" id="2.40.50.1070:FF:000003">
    <property type="entry name" value="23S rRNA (Uracil-5-)-methyltransferase RumA"/>
    <property type="match status" value="1"/>
</dbReference>
<organism evidence="9 10">
    <name type="scientific">Paenibacillus roseus</name>
    <dbReference type="NCBI Taxonomy" id="2798579"/>
    <lineage>
        <taxon>Bacteria</taxon>
        <taxon>Bacillati</taxon>
        <taxon>Bacillota</taxon>
        <taxon>Bacilli</taxon>
        <taxon>Bacillales</taxon>
        <taxon>Paenibacillaceae</taxon>
        <taxon>Paenibacillus</taxon>
    </lineage>
</organism>
<name>A0A934J458_9BACL</name>
<evidence type="ECO:0000256" key="7">
    <source>
        <dbReference type="PROSITE-ProRule" id="PRU10015"/>
    </source>
</evidence>
<protein>
    <submittedName>
        <fullName evidence="9">23S rRNA (Uracil(1939)-C(5))-methyltransferase RlmD</fullName>
        <ecNumber evidence="9">2.1.1.190</ecNumber>
    </submittedName>
</protein>
<keyword evidence="4 6" id="KW-0949">S-adenosyl-L-methionine</keyword>
<keyword evidence="2 6" id="KW-0489">Methyltransferase</keyword>
<dbReference type="SUPFAM" id="SSF50249">
    <property type="entry name" value="Nucleic acid-binding proteins"/>
    <property type="match status" value="1"/>
</dbReference>
<dbReference type="PROSITE" id="PS01231">
    <property type="entry name" value="TRMA_2"/>
    <property type="match status" value="1"/>
</dbReference>
<dbReference type="Gene3D" id="2.40.50.1070">
    <property type="match status" value="1"/>
</dbReference>
<evidence type="ECO:0000256" key="1">
    <source>
        <dbReference type="ARBA" id="ARBA00022485"/>
    </source>
</evidence>
<dbReference type="EMBL" id="JAELUP010000020">
    <property type="protein sequence ID" value="MBJ6361188.1"/>
    <property type="molecule type" value="Genomic_DNA"/>
</dbReference>
<dbReference type="FunFam" id="3.40.50.150:FF:000009">
    <property type="entry name" value="23S rRNA (Uracil(1939)-C(5))-methyltransferase RlmD"/>
    <property type="match status" value="1"/>
</dbReference>
<dbReference type="InterPro" id="IPR002792">
    <property type="entry name" value="TRAM_dom"/>
</dbReference>
<keyword evidence="1" id="KW-0004">4Fe-4S</keyword>
<evidence type="ECO:0000256" key="6">
    <source>
        <dbReference type="PROSITE-ProRule" id="PRU01024"/>
    </source>
</evidence>
<dbReference type="Pfam" id="PF01938">
    <property type="entry name" value="TRAM"/>
    <property type="match status" value="1"/>
</dbReference>
<feature type="binding site" evidence="6">
    <location>
        <position position="360"/>
    </location>
    <ligand>
        <name>S-adenosyl-L-methionine</name>
        <dbReference type="ChEBI" id="CHEBI:59789"/>
    </ligand>
</feature>
<evidence type="ECO:0000256" key="3">
    <source>
        <dbReference type="ARBA" id="ARBA00022679"/>
    </source>
</evidence>
<dbReference type="GO" id="GO:0070041">
    <property type="term" value="F:rRNA (uridine-C5-)-methyltransferase activity"/>
    <property type="evidence" value="ECO:0007669"/>
    <property type="project" value="TreeGrafter"/>
</dbReference>
<feature type="active site" description="Nucleophile" evidence="6">
    <location>
        <position position="435"/>
    </location>
</feature>
<dbReference type="PROSITE" id="PS50926">
    <property type="entry name" value="TRAM"/>
    <property type="match status" value="1"/>
</dbReference>
<keyword evidence="1" id="KW-0408">Iron</keyword>
<dbReference type="GO" id="GO:0051539">
    <property type="term" value="F:4 iron, 4 sulfur cluster binding"/>
    <property type="evidence" value="ECO:0007669"/>
    <property type="project" value="UniProtKB-KW"/>
</dbReference>
<dbReference type="Gene3D" id="3.40.50.150">
    <property type="entry name" value="Vaccinia Virus protein VP39"/>
    <property type="match status" value="1"/>
</dbReference>
<keyword evidence="10" id="KW-1185">Reference proteome</keyword>
<dbReference type="InterPro" id="IPR030391">
    <property type="entry name" value="MeTrfase_TrmA_CS"/>
</dbReference>
<feature type="active site" evidence="7">
    <location>
        <position position="435"/>
    </location>
</feature>
<comment type="similarity">
    <text evidence="6">Belongs to the class I-like SAM-binding methyltransferase superfamily. RNA M5U methyltransferase family.</text>
</comment>
<proteinExistence type="inferred from homology"/>
<dbReference type="PANTHER" id="PTHR11061">
    <property type="entry name" value="RNA M5U METHYLTRANSFERASE"/>
    <property type="match status" value="1"/>
</dbReference>
<evidence type="ECO:0000259" key="8">
    <source>
        <dbReference type="PROSITE" id="PS50926"/>
    </source>
</evidence>